<organism evidence="1 2">
    <name type="scientific">Spodoptera litura</name>
    <name type="common">Asian cotton leafworm</name>
    <dbReference type="NCBI Taxonomy" id="69820"/>
    <lineage>
        <taxon>Eukaryota</taxon>
        <taxon>Metazoa</taxon>
        <taxon>Ecdysozoa</taxon>
        <taxon>Arthropoda</taxon>
        <taxon>Hexapoda</taxon>
        <taxon>Insecta</taxon>
        <taxon>Pterygota</taxon>
        <taxon>Neoptera</taxon>
        <taxon>Endopterygota</taxon>
        <taxon>Lepidoptera</taxon>
        <taxon>Glossata</taxon>
        <taxon>Ditrysia</taxon>
        <taxon>Noctuoidea</taxon>
        <taxon>Noctuidae</taxon>
        <taxon>Amphipyrinae</taxon>
        <taxon>Spodoptera</taxon>
    </lineage>
</organism>
<reference evidence="2" key="1">
    <citation type="submission" date="2025-08" db="UniProtKB">
        <authorList>
            <consortium name="RefSeq"/>
        </authorList>
    </citation>
    <scope>IDENTIFICATION</scope>
    <source>
        <strain evidence="2">Ishihara</strain>
        <tissue evidence="2">Whole body</tissue>
    </source>
</reference>
<accession>A0A9J7DVC7</accession>
<name>A0A9J7DVC7_SPOLT</name>
<dbReference type="AlphaFoldDB" id="A0A9J7DVC7"/>
<gene>
    <name evidence="2" type="primary">LOC111349891</name>
</gene>
<dbReference type="OrthoDB" id="7483652at2759"/>
<dbReference type="RefSeq" id="XP_022816982.1">
    <property type="nucleotide sequence ID" value="XM_022961214.1"/>
</dbReference>
<proteinExistence type="predicted"/>
<evidence type="ECO:0000313" key="2">
    <source>
        <dbReference type="RefSeq" id="XP_022816982.1"/>
    </source>
</evidence>
<dbReference type="GeneID" id="111349891"/>
<dbReference type="Proteomes" id="UP000301870">
    <property type="component" value="Chromosome 10"/>
</dbReference>
<sequence length="108" mass="12328">MPIDPVTAFLLGTCCCICWPCLLPFCLSLPVIPLPMIIIRQQDFGPNAQNAQNGQCVQNRRQQQFQANGYFNGLRSSLRYFPFEGFDGQRYNVVVDNNTNDFIFQKTT</sequence>
<evidence type="ECO:0000313" key="1">
    <source>
        <dbReference type="Proteomes" id="UP000301870"/>
    </source>
</evidence>
<dbReference type="KEGG" id="sliu:111349891"/>
<keyword evidence="1" id="KW-1185">Reference proteome</keyword>
<protein>
    <submittedName>
        <fullName evidence="2">Uncharacterized protein LOC111349891</fullName>
    </submittedName>
</protein>